<evidence type="ECO:0000256" key="1">
    <source>
        <dbReference type="ARBA" id="ARBA00009275"/>
    </source>
</evidence>
<feature type="binding site" evidence="2">
    <location>
        <position position="246"/>
    </location>
    <ligand>
        <name>a divalent metal cation</name>
        <dbReference type="ChEBI" id="CHEBI:60240"/>
        <label>1</label>
    </ligand>
</feature>
<dbReference type="GO" id="GO:0046872">
    <property type="term" value="F:metal ion binding"/>
    <property type="evidence" value="ECO:0007669"/>
    <property type="project" value="UniProtKB-KW"/>
</dbReference>
<comment type="caution">
    <text evidence="3">The sequence shown here is derived from an EMBL/GenBank/DDBJ whole genome shotgun (WGS) entry which is preliminary data.</text>
</comment>
<dbReference type="Proteomes" id="UP000663874">
    <property type="component" value="Unassembled WGS sequence"/>
</dbReference>
<organism evidence="3 4">
    <name type="scientific">Rotaria sordida</name>
    <dbReference type="NCBI Taxonomy" id="392033"/>
    <lineage>
        <taxon>Eukaryota</taxon>
        <taxon>Metazoa</taxon>
        <taxon>Spiralia</taxon>
        <taxon>Gnathifera</taxon>
        <taxon>Rotifera</taxon>
        <taxon>Eurotatoria</taxon>
        <taxon>Bdelloidea</taxon>
        <taxon>Philodinida</taxon>
        <taxon>Philodinidae</taxon>
        <taxon>Rotaria</taxon>
    </lineage>
</organism>
<feature type="binding site" evidence="2">
    <location>
        <position position="124"/>
    </location>
    <ligand>
        <name>a divalent metal cation</name>
        <dbReference type="ChEBI" id="CHEBI:60240"/>
        <label>1</label>
    </ligand>
</feature>
<evidence type="ECO:0000256" key="2">
    <source>
        <dbReference type="PIRSR" id="PIRSR005902-1"/>
    </source>
</evidence>
<keyword evidence="2" id="KW-0479">Metal-binding</keyword>
<dbReference type="InterPro" id="IPR001130">
    <property type="entry name" value="TatD-like"/>
</dbReference>
<dbReference type="InterPro" id="IPR032466">
    <property type="entry name" value="Metal_Hydrolase"/>
</dbReference>
<name>A0A820BB07_9BILA</name>
<dbReference type="SUPFAM" id="SSF51556">
    <property type="entry name" value="Metallo-dependent hydrolases"/>
    <property type="match status" value="1"/>
</dbReference>
<protein>
    <submittedName>
        <fullName evidence="3">Uncharacterized protein</fullName>
    </submittedName>
</protein>
<dbReference type="PANTHER" id="PTHR46363:SF1">
    <property type="entry name" value="DEOXYRIBONUCLEASE TATDN2-RELATED"/>
    <property type="match status" value="1"/>
</dbReference>
<reference evidence="3" key="1">
    <citation type="submission" date="2021-02" db="EMBL/GenBank/DDBJ databases">
        <authorList>
            <person name="Nowell W R."/>
        </authorList>
    </citation>
    <scope>NUCLEOTIDE SEQUENCE</scope>
</reference>
<dbReference type="Gene3D" id="3.20.20.140">
    <property type="entry name" value="Metal-dependent hydrolases"/>
    <property type="match status" value="1"/>
</dbReference>
<dbReference type="EMBL" id="CAJOBE010016215">
    <property type="protein sequence ID" value="CAF4198118.1"/>
    <property type="molecule type" value="Genomic_DNA"/>
</dbReference>
<feature type="binding site" evidence="2">
    <location>
        <position position="33"/>
    </location>
    <ligand>
        <name>a divalent metal cation</name>
        <dbReference type="ChEBI" id="CHEBI:60240"/>
        <label>1</label>
    </ligand>
</feature>
<feature type="binding site" evidence="2">
    <location>
        <position position="159"/>
    </location>
    <ligand>
        <name>a divalent metal cation</name>
        <dbReference type="ChEBI" id="CHEBI:60240"/>
        <label>2</label>
    </ligand>
</feature>
<feature type="binding site" evidence="2">
    <location>
        <position position="31"/>
    </location>
    <ligand>
        <name>a divalent metal cation</name>
        <dbReference type="ChEBI" id="CHEBI:60240"/>
        <label>1</label>
    </ligand>
</feature>
<feature type="binding site" evidence="2">
    <location>
        <position position="186"/>
    </location>
    <ligand>
        <name>a divalent metal cation</name>
        <dbReference type="ChEBI" id="CHEBI:60240"/>
        <label>2</label>
    </ligand>
</feature>
<accession>A0A820BB07</accession>
<sequence>MNAICENSLYNKCSCKNKYNLPLALPLYDGHCHVDLFFRYEFNKNDFDTQFVNGRKMIFIDNKHQYYRWFTDYHLDNPNVKIFTTYGIHPKYLPSDISRVVKELENIFMNKYNNIIAEKVAIGECGLDSTSSFSFELQLTLFKMQLRLAAQLNLPVVLHGRGIESFNLMFNELKLHLNPTHRIHWHCINPKSDLNVITAFLNYFKNSYIGLNCSIFSHDDLESQTLFHKWLVSVENIIYKIILETDFPFLKPSILESKQYNPISGITYTAQHLVNILRKKNLNTTKIIDQSNKNIQQMYGVD</sequence>
<dbReference type="Pfam" id="PF01026">
    <property type="entry name" value="TatD_DNase"/>
    <property type="match status" value="1"/>
</dbReference>
<gene>
    <name evidence="3" type="ORF">FNK824_LOCUS36115</name>
</gene>
<proteinExistence type="inferred from homology"/>
<dbReference type="AlphaFoldDB" id="A0A820BB07"/>
<dbReference type="PANTHER" id="PTHR46363">
    <property type="entry name" value="DEOXYRIBONUCLEASE TATDN2-RELATED"/>
    <property type="match status" value="1"/>
</dbReference>
<comment type="similarity">
    <text evidence="1">Belongs to the metallo-dependent hydrolases superfamily. TatD-type hydrolase family.</text>
</comment>
<dbReference type="GO" id="GO:0016788">
    <property type="term" value="F:hydrolase activity, acting on ester bonds"/>
    <property type="evidence" value="ECO:0007669"/>
    <property type="project" value="InterPro"/>
</dbReference>
<evidence type="ECO:0000313" key="4">
    <source>
        <dbReference type="Proteomes" id="UP000663874"/>
    </source>
</evidence>
<dbReference type="PIRSF" id="PIRSF005902">
    <property type="entry name" value="DNase_TatD"/>
    <property type="match status" value="1"/>
</dbReference>
<evidence type="ECO:0000313" key="3">
    <source>
        <dbReference type="EMBL" id="CAF4198118.1"/>
    </source>
</evidence>